<evidence type="ECO:0000256" key="13">
    <source>
        <dbReference type="SAM" id="Phobius"/>
    </source>
</evidence>
<dbReference type="InterPro" id="IPR011527">
    <property type="entry name" value="ABC1_TM_dom"/>
</dbReference>
<dbReference type="InterPro" id="IPR017871">
    <property type="entry name" value="ABC_transporter-like_CS"/>
</dbReference>
<evidence type="ECO:0000256" key="10">
    <source>
        <dbReference type="ARBA" id="ARBA00022967"/>
    </source>
</evidence>
<evidence type="ECO:0000313" key="17">
    <source>
        <dbReference type="Proteomes" id="UP001595796"/>
    </source>
</evidence>
<comment type="caution">
    <text evidence="16">The sequence shown here is derived from an EMBL/GenBank/DDBJ whole genome shotgun (WGS) entry which is preliminary data.</text>
</comment>
<proteinExistence type="inferred from homology"/>
<dbReference type="InterPro" id="IPR003439">
    <property type="entry name" value="ABC_transporter-like_ATP-bd"/>
</dbReference>
<name>A0ABV9Z168_9HYPH</name>
<feature type="transmembrane region" description="Helical" evidence="13">
    <location>
        <begin position="65"/>
        <end position="87"/>
    </location>
</feature>
<feature type="transmembrane region" description="Helical" evidence="13">
    <location>
        <begin position="134"/>
        <end position="159"/>
    </location>
</feature>
<feature type="transmembrane region" description="Helical" evidence="13">
    <location>
        <begin position="243"/>
        <end position="267"/>
    </location>
</feature>
<keyword evidence="3" id="KW-0813">Transport</keyword>
<dbReference type="GO" id="GO:0005524">
    <property type="term" value="F:ATP binding"/>
    <property type="evidence" value="ECO:0007669"/>
    <property type="project" value="UniProtKB-KW"/>
</dbReference>
<keyword evidence="7 13" id="KW-0812">Transmembrane</keyword>
<evidence type="ECO:0000313" key="16">
    <source>
        <dbReference type="EMBL" id="MFC5066611.1"/>
    </source>
</evidence>
<dbReference type="SUPFAM" id="SSF52540">
    <property type="entry name" value="P-loop containing nucleoside triphosphate hydrolases"/>
    <property type="match status" value="1"/>
</dbReference>
<keyword evidence="8" id="KW-0547">Nucleotide-binding</keyword>
<dbReference type="PANTHER" id="PTHR24221:SF654">
    <property type="entry name" value="ATP-BINDING CASSETTE SUB-FAMILY B MEMBER 6"/>
    <property type="match status" value="1"/>
</dbReference>
<sequence>MANRSEIRRTFAAYGRAFGLLLAERGRTIALILSGFVIAALQVAEPVLFGRAIDAMTAGTPSFHLILLWAGAGFGAFLFGLVVALLADRLCHRRRLATMAAYLEHVLTLPASFHTEARSGQLMRVMTVGVDSMFVLWLSILREHFTSLVSLFVLIPIAFWMNWKLALLLLALMVVYVCVNALVVRRTSGGQAEVEARFSDISGRVGDLFGNVSVLQSFLAVPTELANIRRSLASLLETQYPVLNWWAVMSVLTRAASSLSIVAIFALGAMLRETEGTTVGEIVSFVGFSNMLIGRLDQMTGFVMSVFFRGPQLVQFFEIMDERPGPPEKRGATPLALLGGHVVFDDVTFRYPTGSGGLKGLTFEARPGETVALVGPTGSGKSTTLALLQRAWDPQSGRIFIDGQDISDVTLASLHAAIAVVFQDAGLFNRSIAENIRMGRLDASDAEIEAAARLAEAHDFIARKQEGYRTMVGERGQGLSGGERQRIAVARALLKNSPILILDEATSALDVATEARVQAALDRLREGRTTFVIAHRLSTVRSADRIIVLEDGKLAEQGGYDALVAKGGLFASMVAAAAFSVPSEDKAEIG</sequence>
<reference evidence="17" key="1">
    <citation type="journal article" date="2019" name="Int. J. Syst. Evol. Microbiol.">
        <title>The Global Catalogue of Microorganisms (GCM) 10K type strain sequencing project: providing services to taxonomists for standard genome sequencing and annotation.</title>
        <authorList>
            <consortium name="The Broad Institute Genomics Platform"/>
            <consortium name="The Broad Institute Genome Sequencing Center for Infectious Disease"/>
            <person name="Wu L."/>
            <person name="Ma J."/>
        </authorList>
    </citation>
    <scope>NUCLEOTIDE SEQUENCE [LARGE SCALE GENOMIC DNA]</scope>
    <source>
        <strain evidence="17">CGMCC 1.16444</strain>
    </source>
</reference>
<gene>
    <name evidence="16" type="ORF">ACFPFW_01115</name>
</gene>
<dbReference type="InterPro" id="IPR003593">
    <property type="entry name" value="AAA+_ATPase"/>
</dbReference>
<keyword evidence="11 13" id="KW-1133">Transmembrane helix</keyword>
<dbReference type="SMART" id="SM00382">
    <property type="entry name" value="AAA"/>
    <property type="match status" value="1"/>
</dbReference>
<dbReference type="Pfam" id="PF00005">
    <property type="entry name" value="ABC_tran"/>
    <property type="match status" value="1"/>
</dbReference>
<keyword evidence="12 13" id="KW-0472">Membrane</keyword>
<dbReference type="EMBL" id="JBHSJF010000001">
    <property type="protein sequence ID" value="MFC5066611.1"/>
    <property type="molecule type" value="Genomic_DNA"/>
</dbReference>
<dbReference type="Pfam" id="PF00664">
    <property type="entry name" value="ABC_membrane"/>
    <property type="match status" value="1"/>
</dbReference>
<evidence type="ECO:0000256" key="7">
    <source>
        <dbReference type="ARBA" id="ARBA00022692"/>
    </source>
</evidence>
<dbReference type="Gene3D" id="3.40.50.300">
    <property type="entry name" value="P-loop containing nucleotide triphosphate hydrolases"/>
    <property type="match status" value="1"/>
</dbReference>
<feature type="domain" description="ABC transporter" evidence="14">
    <location>
        <begin position="342"/>
        <end position="576"/>
    </location>
</feature>
<dbReference type="PANTHER" id="PTHR24221">
    <property type="entry name" value="ATP-BINDING CASSETTE SUB-FAMILY B"/>
    <property type="match status" value="1"/>
</dbReference>
<evidence type="ECO:0000256" key="8">
    <source>
        <dbReference type="ARBA" id="ARBA00022741"/>
    </source>
</evidence>
<dbReference type="InterPro" id="IPR036640">
    <property type="entry name" value="ABC1_TM_sf"/>
</dbReference>
<keyword evidence="5" id="KW-0997">Cell inner membrane</keyword>
<dbReference type="PROSITE" id="PS50929">
    <property type="entry name" value="ABC_TM1F"/>
    <property type="match status" value="1"/>
</dbReference>
<dbReference type="PROSITE" id="PS00211">
    <property type="entry name" value="ABC_TRANSPORTER_1"/>
    <property type="match status" value="1"/>
</dbReference>
<protein>
    <submittedName>
        <fullName evidence="16">Glucan ABC transporter ATP-binding protein/ permease</fullName>
    </submittedName>
</protein>
<evidence type="ECO:0000256" key="6">
    <source>
        <dbReference type="ARBA" id="ARBA00022597"/>
    </source>
</evidence>
<evidence type="ECO:0000256" key="4">
    <source>
        <dbReference type="ARBA" id="ARBA00022475"/>
    </source>
</evidence>
<keyword evidence="17" id="KW-1185">Reference proteome</keyword>
<organism evidence="16 17">
    <name type="scientific">Flaviflagellibacter deserti</name>
    <dbReference type="NCBI Taxonomy" id="2267266"/>
    <lineage>
        <taxon>Bacteria</taxon>
        <taxon>Pseudomonadati</taxon>
        <taxon>Pseudomonadota</taxon>
        <taxon>Alphaproteobacteria</taxon>
        <taxon>Hyphomicrobiales</taxon>
        <taxon>Flaviflagellibacter</taxon>
    </lineage>
</organism>
<keyword evidence="10" id="KW-1278">Translocase</keyword>
<feature type="transmembrane region" description="Helical" evidence="13">
    <location>
        <begin position="29"/>
        <end position="53"/>
    </location>
</feature>
<accession>A0ABV9Z168</accession>
<keyword evidence="4" id="KW-1003">Cell membrane</keyword>
<dbReference type="InterPro" id="IPR005896">
    <property type="entry name" value="NdvA"/>
</dbReference>
<dbReference type="InterPro" id="IPR027417">
    <property type="entry name" value="P-loop_NTPase"/>
</dbReference>
<comment type="similarity">
    <text evidence="2">Belongs to the ABC transporter superfamily.</text>
</comment>
<evidence type="ECO:0000256" key="12">
    <source>
        <dbReference type="ARBA" id="ARBA00023136"/>
    </source>
</evidence>
<feature type="transmembrane region" description="Helical" evidence="13">
    <location>
        <begin position="165"/>
        <end position="184"/>
    </location>
</feature>
<dbReference type="InterPro" id="IPR039421">
    <property type="entry name" value="Type_1_exporter"/>
</dbReference>
<evidence type="ECO:0000256" key="2">
    <source>
        <dbReference type="ARBA" id="ARBA00005417"/>
    </source>
</evidence>
<evidence type="ECO:0000256" key="3">
    <source>
        <dbReference type="ARBA" id="ARBA00022448"/>
    </source>
</evidence>
<evidence type="ECO:0000256" key="9">
    <source>
        <dbReference type="ARBA" id="ARBA00022840"/>
    </source>
</evidence>
<dbReference type="NCBIfam" id="TIGR01192">
    <property type="entry name" value="chvA"/>
    <property type="match status" value="1"/>
</dbReference>
<dbReference type="SUPFAM" id="SSF90123">
    <property type="entry name" value="ABC transporter transmembrane region"/>
    <property type="match status" value="1"/>
</dbReference>
<evidence type="ECO:0000256" key="5">
    <source>
        <dbReference type="ARBA" id="ARBA00022519"/>
    </source>
</evidence>
<dbReference type="Gene3D" id="1.20.1560.10">
    <property type="entry name" value="ABC transporter type 1, transmembrane domain"/>
    <property type="match status" value="1"/>
</dbReference>
<dbReference type="PROSITE" id="PS50893">
    <property type="entry name" value="ABC_TRANSPORTER_2"/>
    <property type="match status" value="1"/>
</dbReference>
<keyword evidence="6" id="KW-0762">Sugar transport</keyword>
<comment type="subcellular location">
    <subcellularLocation>
        <location evidence="1">Cell membrane</location>
        <topology evidence="1">Multi-pass membrane protein</topology>
    </subcellularLocation>
</comment>
<dbReference type="Proteomes" id="UP001595796">
    <property type="component" value="Unassembled WGS sequence"/>
</dbReference>
<dbReference type="CDD" id="cd18562">
    <property type="entry name" value="ABC_6TM_NdvA_beta-glucan_exporter_like"/>
    <property type="match status" value="1"/>
</dbReference>
<evidence type="ECO:0000259" key="15">
    <source>
        <dbReference type="PROSITE" id="PS50929"/>
    </source>
</evidence>
<evidence type="ECO:0000256" key="1">
    <source>
        <dbReference type="ARBA" id="ARBA00004651"/>
    </source>
</evidence>
<evidence type="ECO:0000256" key="11">
    <source>
        <dbReference type="ARBA" id="ARBA00022989"/>
    </source>
</evidence>
<dbReference type="NCBIfam" id="NF010178">
    <property type="entry name" value="PRK13657.1"/>
    <property type="match status" value="1"/>
</dbReference>
<feature type="domain" description="ABC transmembrane type-1" evidence="15">
    <location>
        <begin position="29"/>
        <end position="306"/>
    </location>
</feature>
<dbReference type="RefSeq" id="WP_114955387.1">
    <property type="nucleotide sequence ID" value="NZ_JBHSJF010000001.1"/>
</dbReference>
<keyword evidence="9 16" id="KW-0067">ATP-binding</keyword>
<evidence type="ECO:0000259" key="14">
    <source>
        <dbReference type="PROSITE" id="PS50893"/>
    </source>
</evidence>